<evidence type="ECO:0000256" key="4">
    <source>
        <dbReference type="ARBA" id="ARBA00023242"/>
    </source>
</evidence>
<dbReference type="PANTHER" id="PTHR13522">
    <property type="entry name" value="U6 SNRNA PHOSPHODIESTERASE 1"/>
    <property type="match status" value="1"/>
</dbReference>
<name>A0A9P6QFW6_9FUNG</name>
<evidence type="ECO:0000256" key="6">
    <source>
        <dbReference type="SAM" id="MobiDB-lite"/>
    </source>
</evidence>
<keyword evidence="7" id="KW-0269">Exonuclease</keyword>
<evidence type="ECO:0000256" key="2">
    <source>
        <dbReference type="ARBA" id="ARBA00022801"/>
    </source>
</evidence>
<dbReference type="InterPro" id="IPR009097">
    <property type="entry name" value="Cyclic_Pdiesterase"/>
</dbReference>
<dbReference type="Proteomes" id="UP000807716">
    <property type="component" value="Unassembled WGS sequence"/>
</dbReference>
<evidence type="ECO:0000256" key="3">
    <source>
        <dbReference type="ARBA" id="ARBA00023239"/>
    </source>
</evidence>
<feature type="compositionally biased region" description="Polar residues" evidence="6">
    <location>
        <begin position="20"/>
        <end position="30"/>
    </location>
</feature>
<protein>
    <recommendedName>
        <fullName evidence="5">U6 snRNA phosphodiesterase</fullName>
        <ecNumber evidence="5">3.1.4.-</ecNumber>
    </recommendedName>
</protein>
<reference evidence="7" key="1">
    <citation type="journal article" date="2020" name="Fungal Divers.">
        <title>Resolving the Mortierellaceae phylogeny through synthesis of multi-gene phylogenetics and phylogenomics.</title>
        <authorList>
            <person name="Vandepol N."/>
            <person name="Liber J."/>
            <person name="Desiro A."/>
            <person name="Na H."/>
            <person name="Kennedy M."/>
            <person name="Barry K."/>
            <person name="Grigoriev I.V."/>
            <person name="Miller A.N."/>
            <person name="O'Donnell K."/>
            <person name="Stajich J.E."/>
            <person name="Bonito G."/>
        </authorList>
    </citation>
    <scope>NUCLEOTIDE SEQUENCE</scope>
    <source>
        <strain evidence="7">BC1065</strain>
    </source>
</reference>
<dbReference type="EC" id="3.1.4.-" evidence="5"/>
<sequence>MSLVQYGSSSEDSSEDEGHVSSNAIASLSKSEPEAVKNGKKRTREDSGVQNISKKGKSKPSLPPLPTALRDLFQERERAPDDPSLHQGRTRSKPHVDGIWATTVYIDIPLTEELTDIVSTIVARAKALHPTLEAIPEPHISLTRLFRLPALHLDRFKRDIKAVFEKRCKVRLSFSGLQCFSNDEQTRSFLTLRVGSGHADLESMLAEMDSLAVKYGQPTFYDTPELHASIAWALGGHILDQSTVEAILDKENIVDGHSELDTDIRHCVVFAERVCWKIGSQVESLTLR</sequence>
<feature type="active site" description="Proton donor/acceptor" evidence="5">
    <location>
        <position position="227"/>
    </location>
</feature>
<dbReference type="SUPFAM" id="SSF55144">
    <property type="entry name" value="LigT-like"/>
    <property type="match status" value="1"/>
</dbReference>
<comment type="subcellular location">
    <subcellularLocation>
        <location evidence="5">Nucleus</location>
    </subcellularLocation>
</comment>
<comment type="similarity">
    <text evidence="5">Belongs to the 2H phosphoesterase superfamily. USB1 family.</text>
</comment>
<dbReference type="GO" id="GO:0034477">
    <property type="term" value="P:U6 snRNA 3'-end processing"/>
    <property type="evidence" value="ECO:0007669"/>
    <property type="project" value="UniProtKB-UniRule"/>
</dbReference>
<keyword evidence="4 5" id="KW-0539">Nucleus</keyword>
<gene>
    <name evidence="5 7" type="primary">USB1</name>
    <name evidence="7" type="ORF">DFQ27_009860</name>
</gene>
<evidence type="ECO:0000256" key="5">
    <source>
        <dbReference type="HAMAP-Rule" id="MF_03040"/>
    </source>
</evidence>
<comment type="caution">
    <text evidence="7">The sequence shown here is derived from an EMBL/GenBank/DDBJ whole genome shotgun (WGS) entry which is preliminary data.</text>
</comment>
<feature type="region of interest" description="Disordered" evidence="6">
    <location>
        <begin position="1"/>
        <end position="66"/>
    </location>
</feature>
<evidence type="ECO:0000256" key="1">
    <source>
        <dbReference type="ARBA" id="ARBA00022722"/>
    </source>
</evidence>
<keyword evidence="8" id="KW-1185">Reference proteome</keyword>
<dbReference type="GO" id="GO:1990838">
    <property type="term" value="F:poly(U)-specific exoribonuclease activity, producing 3' uridine cyclic phosphate ends"/>
    <property type="evidence" value="ECO:0007669"/>
    <property type="project" value="UniProtKB-UniRule"/>
</dbReference>
<dbReference type="AlphaFoldDB" id="A0A9P6QFW6"/>
<dbReference type="GO" id="GO:0016829">
    <property type="term" value="F:lyase activity"/>
    <property type="evidence" value="ECO:0007669"/>
    <property type="project" value="UniProtKB-KW"/>
</dbReference>
<dbReference type="PANTHER" id="PTHR13522:SF3">
    <property type="entry name" value="U6 SNRNA PHOSPHODIESTERASE 1"/>
    <property type="match status" value="1"/>
</dbReference>
<organism evidence="7 8">
    <name type="scientific">Actinomortierella ambigua</name>
    <dbReference type="NCBI Taxonomy" id="1343610"/>
    <lineage>
        <taxon>Eukaryota</taxon>
        <taxon>Fungi</taxon>
        <taxon>Fungi incertae sedis</taxon>
        <taxon>Mucoromycota</taxon>
        <taxon>Mortierellomycotina</taxon>
        <taxon>Mortierellomycetes</taxon>
        <taxon>Mortierellales</taxon>
        <taxon>Mortierellaceae</taxon>
        <taxon>Actinomortierella</taxon>
    </lineage>
</organism>
<dbReference type="GO" id="GO:0005634">
    <property type="term" value="C:nucleus"/>
    <property type="evidence" value="ECO:0007669"/>
    <property type="project" value="UniProtKB-SubCell"/>
</dbReference>
<evidence type="ECO:0000313" key="8">
    <source>
        <dbReference type="Proteomes" id="UP000807716"/>
    </source>
</evidence>
<proteinExistence type="inferred from homology"/>
<evidence type="ECO:0000313" key="7">
    <source>
        <dbReference type="EMBL" id="KAG0266324.1"/>
    </source>
</evidence>
<dbReference type="Gene3D" id="3.90.1140.10">
    <property type="entry name" value="Cyclic phosphodiesterase"/>
    <property type="match status" value="1"/>
</dbReference>
<dbReference type="InterPro" id="IPR027521">
    <property type="entry name" value="Usb1"/>
</dbReference>
<feature type="active site" description="Proton donor/acceptor" evidence="5">
    <location>
        <position position="139"/>
    </location>
</feature>
<comment type="function">
    <text evidence="5">Phosphodiesterase responsible for the U6 snRNA 3' end processing. Acts as an exoribonuclease (RNase) responsible for trimming the poly(U) tract of the last nucleotides in the pre-U6 snRNA molecule, leading to the formation of mature U6 snRNA.</text>
</comment>
<keyword evidence="1 5" id="KW-0540">Nuclease</keyword>
<keyword evidence="2 5" id="KW-0378">Hydrolase</keyword>
<dbReference type="OrthoDB" id="49151at2759"/>
<dbReference type="Pfam" id="PF09749">
    <property type="entry name" value="HVSL"/>
    <property type="match status" value="1"/>
</dbReference>
<feature type="compositionally biased region" description="Basic and acidic residues" evidence="6">
    <location>
        <begin position="31"/>
        <end position="47"/>
    </location>
</feature>
<keyword evidence="3" id="KW-0456">Lyase</keyword>
<dbReference type="EMBL" id="JAAAJB010000096">
    <property type="protein sequence ID" value="KAG0266324.1"/>
    <property type="molecule type" value="Genomic_DNA"/>
</dbReference>
<dbReference type="HAMAP" id="MF_03040">
    <property type="entry name" value="USB1"/>
    <property type="match status" value="1"/>
</dbReference>
<accession>A0A9P6QFW6</accession>